<dbReference type="AlphaFoldDB" id="A0A0N0XIL3"/>
<gene>
    <name evidence="1" type="ORF">WG78_10930</name>
</gene>
<comment type="caution">
    <text evidence="1">The sequence shown here is derived from an EMBL/GenBank/DDBJ whole genome shotgun (WGS) entry which is preliminary data.</text>
</comment>
<dbReference type="EMBL" id="LAQT01000008">
    <property type="protein sequence ID" value="KPC52999.1"/>
    <property type="molecule type" value="Genomic_DNA"/>
</dbReference>
<evidence type="ECO:0008006" key="3">
    <source>
        <dbReference type="Google" id="ProtNLM"/>
    </source>
</evidence>
<reference evidence="1 2" key="1">
    <citation type="submission" date="2015-07" db="EMBL/GenBank/DDBJ databases">
        <title>Draft genome sequence of the Amantichitinum ursilacus IGB-41, a new chitin-degrading bacterium.</title>
        <authorList>
            <person name="Kirstahler P."/>
            <person name="Guenther M."/>
            <person name="Grumaz C."/>
            <person name="Rupp S."/>
            <person name="Zibek S."/>
            <person name="Sohn K."/>
        </authorList>
    </citation>
    <scope>NUCLEOTIDE SEQUENCE [LARGE SCALE GENOMIC DNA]</scope>
    <source>
        <strain evidence="1 2">IGB-41</strain>
    </source>
</reference>
<keyword evidence="2" id="KW-1185">Reference proteome</keyword>
<dbReference type="RefSeq" id="WP_053937835.1">
    <property type="nucleotide sequence ID" value="NZ_LAQT01000008.1"/>
</dbReference>
<organism evidence="1 2">
    <name type="scientific">Amantichitinum ursilacus</name>
    <dbReference type="NCBI Taxonomy" id="857265"/>
    <lineage>
        <taxon>Bacteria</taxon>
        <taxon>Pseudomonadati</taxon>
        <taxon>Pseudomonadota</taxon>
        <taxon>Betaproteobacteria</taxon>
        <taxon>Neisseriales</taxon>
        <taxon>Chitinibacteraceae</taxon>
        <taxon>Amantichitinum</taxon>
    </lineage>
</organism>
<sequence length="209" mass="24492">MKERPILFSAPMVSALLDGRKTMTRRIMKPQMSYEDVCGMFAAWSYPITATKFLIWPNAKDKIIELCPYGRPGDRLWVRETWRGLVTINSPHEPRQLGVARYVPDQKHCVRVEYLATRDRDNDLWRPSIHMPRWASRILLEITDVRVELLQSMDPSDVEREGVTHPDERMTCREAIERFTAAWDGIHGPGSWDENPWVWVIEFVRVEAE</sequence>
<evidence type="ECO:0000313" key="2">
    <source>
        <dbReference type="Proteomes" id="UP000037939"/>
    </source>
</evidence>
<evidence type="ECO:0000313" key="1">
    <source>
        <dbReference type="EMBL" id="KPC52999.1"/>
    </source>
</evidence>
<dbReference type="OrthoDB" id="72471at2"/>
<dbReference type="PATRIC" id="fig|857265.3.peg.2246"/>
<dbReference type="STRING" id="857265.WG78_10930"/>
<name>A0A0N0XIL3_9NEIS</name>
<protein>
    <recommendedName>
        <fullName evidence="3">ASCH domain protein</fullName>
    </recommendedName>
</protein>
<dbReference type="Proteomes" id="UP000037939">
    <property type="component" value="Unassembled WGS sequence"/>
</dbReference>
<accession>A0A0N0XIL3</accession>
<proteinExistence type="predicted"/>